<gene>
    <name evidence="2" type="ORF">GCM10008933_49000</name>
</gene>
<name>A0ABP3INT6_9BACL</name>
<accession>A0ABP3INT6</accession>
<evidence type="ECO:0000313" key="2">
    <source>
        <dbReference type="EMBL" id="GAA0412906.1"/>
    </source>
</evidence>
<dbReference type="EMBL" id="BAAACX010000028">
    <property type="protein sequence ID" value="GAA0412906.1"/>
    <property type="molecule type" value="Genomic_DNA"/>
</dbReference>
<comment type="caution">
    <text evidence="2">The sequence shown here is derived from an EMBL/GenBank/DDBJ whole genome shotgun (WGS) entry which is preliminary data.</text>
</comment>
<protein>
    <recommendedName>
        <fullName evidence="1">Helicase XPB/Ssl2 N-terminal domain-containing protein</fullName>
    </recommendedName>
</protein>
<organism evidence="2 3">
    <name type="scientific">Paenibacillus motobuensis</name>
    <dbReference type="NCBI Taxonomy" id="295324"/>
    <lineage>
        <taxon>Bacteria</taxon>
        <taxon>Bacillati</taxon>
        <taxon>Bacillota</taxon>
        <taxon>Bacilli</taxon>
        <taxon>Bacillales</taxon>
        <taxon>Paenibacillaceae</taxon>
        <taxon>Paenibacillus</taxon>
    </lineage>
</organism>
<evidence type="ECO:0000259" key="1">
    <source>
        <dbReference type="Pfam" id="PF13625"/>
    </source>
</evidence>
<dbReference type="RefSeq" id="WP_343865883.1">
    <property type="nucleotide sequence ID" value="NZ_BAAACX010000028.1"/>
</dbReference>
<dbReference type="Pfam" id="PF13625">
    <property type="entry name" value="Helicase_C_3"/>
    <property type="match status" value="1"/>
</dbReference>
<feature type="domain" description="Helicase XPB/Ssl2 N-terminal" evidence="1">
    <location>
        <begin position="305"/>
        <end position="418"/>
    </location>
</feature>
<dbReference type="Proteomes" id="UP001500340">
    <property type="component" value="Unassembled WGS sequence"/>
</dbReference>
<proteinExistence type="predicted"/>
<dbReference type="InterPro" id="IPR032830">
    <property type="entry name" value="XPB/Ssl2_N"/>
</dbReference>
<reference evidence="3" key="1">
    <citation type="journal article" date="2019" name="Int. J. Syst. Evol. Microbiol.">
        <title>The Global Catalogue of Microorganisms (GCM) 10K type strain sequencing project: providing services to taxonomists for standard genome sequencing and annotation.</title>
        <authorList>
            <consortium name="The Broad Institute Genomics Platform"/>
            <consortium name="The Broad Institute Genome Sequencing Center for Infectious Disease"/>
            <person name="Wu L."/>
            <person name="Ma J."/>
        </authorList>
    </citation>
    <scope>NUCLEOTIDE SEQUENCE [LARGE SCALE GENOMIC DNA]</scope>
    <source>
        <strain evidence="3">JCM 12774</strain>
    </source>
</reference>
<evidence type="ECO:0000313" key="3">
    <source>
        <dbReference type="Proteomes" id="UP001500340"/>
    </source>
</evidence>
<sequence length="608" mass="69138">MIEAIIRKFAGSPFTLSKLNTAAVDRISGAELRAALPDMLRKGQVAAVKKSWGDRLYYIPGDVLLNYWSHWSNLDSARMVPGNITLVQAAKRGLVADLFRSLTWIAHQGLPLTAKGTIHQKSLNKWLEQVELAEKDLVGLDLRYPHQEAYPAHAAVLLDMLLALGLIRKERGSWSLNAHELSVWLSRSAQQMNDMLLREALLRYVPDDVTLSHFAFRLIAADLVEGQWYSLQEVCASLTEQRMFPGELPEDKQLWMRNWLVALSGLGWLDLGENGEGELVFRWSMKPVFAHQNGESRLGAEELFYIQPDFEIIVPPEVSFRVRWELELYCENVAMDVMSIYRLSRASMAAATQQGRTVEEAIDFLHNGSAGIPDNVLLSLKQWAKEMGRTSLAEVQLLRCKDEEAAGRIAAHPQLMGMLEPIGPLAFIVDSNQLNKVEKVLEELSLAPPRPGLGQSLQLQYIRLETAAEITEQDTAPNRDLADQPAWIYNGRDYQFYERDISIPKRDQLFPGMQDIPGVWLKELRKYHPSTARKIAQQALEWDTKIILRMDEQLVELIPERLEGDEIWHIHGLLMNPDMNGKNSETTLRQVSLGPEQWEEMRILLPEI</sequence>
<keyword evidence="3" id="KW-1185">Reference proteome</keyword>